<accession>A0A803LGC4</accession>
<evidence type="ECO:0000256" key="3">
    <source>
        <dbReference type="SAM" id="MobiDB-lite"/>
    </source>
</evidence>
<dbReference type="Proteomes" id="UP000596660">
    <property type="component" value="Unplaced"/>
</dbReference>
<feature type="region of interest" description="Disordered" evidence="3">
    <location>
        <begin position="1"/>
        <end position="49"/>
    </location>
</feature>
<dbReference type="AlphaFoldDB" id="A0A803LGC4"/>
<dbReference type="InterPro" id="IPR054502">
    <property type="entry name" value="bHLH-TF_ACT-like_plant"/>
</dbReference>
<protein>
    <recommendedName>
        <fullName evidence="4">Plant bHLH transcription factor ACT-like domain-containing protein</fullName>
    </recommendedName>
</protein>
<reference evidence="5" key="1">
    <citation type="journal article" date="2017" name="Nature">
        <title>The genome of Chenopodium quinoa.</title>
        <authorList>
            <person name="Jarvis D.E."/>
            <person name="Ho Y.S."/>
            <person name="Lightfoot D.J."/>
            <person name="Schmoeckel S.M."/>
            <person name="Li B."/>
            <person name="Borm T.J.A."/>
            <person name="Ohyanagi H."/>
            <person name="Mineta K."/>
            <person name="Michell C.T."/>
            <person name="Saber N."/>
            <person name="Kharbatia N.M."/>
            <person name="Rupper R.R."/>
            <person name="Sharp A.R."/>
            <person name="Dally N."/>
            <person name="Boughton B.A."/>
            <person name="Woo Y.H."/>
            <person name="Gao G."/>
            <person name="Schijlen E.G.W.M."/>
            <person name="Guo X."/>
            <person name="Momin A.A."/>
            <person name="Negrao S."/>
            <person name="Al-Babili S."/>
            <person name="Gehring C."/>
            <person name="Roessner U."/>
            <person name="Jung C."/>
            <person name="Murphy K."/>
            <person name="Arold S.T."/>
            <person name="Gojobori T."/>
            <person name="van der Linden C.G."/>
            <person name="van Loo E.N."/>
            <person name="Jellen E.N."/>
            <person name="Maughan P.J."/>
            <person name="Tester M."/>
        </authorList>
    </citation>
    <scope>NUCLEOTIDE SEQUENCE [LARGE SCALE GENOMIC DNA]</scope>
    <source>
        <strain evidence="5">cv. PI 614886</strain>
    </source>
</reference>
<dbReference type="InterPro" id="IPR051358">
    <property type="entry name" value="TF_AMS/ICE1/BHLH6-like"/>
</dbReference>
<reference evidence="5" key="2">
    <citation type="submission" date="2021-03" db="UniProtKB">
        <authorList>
            <consortium name="EnsemblPlants"/>
        </authorList>
    </citation>
    <scope>IDENTIFICATION</scope>
</reference>
<dbReference type="PANTHER" id="PTHR31945:SF11">
    <property type="entry name" value="TRANSCRIPTION FACTOR ABORTED MICROSPORES"/>
    <property type="match status" value="1"/>
</dbReference>
<dbReference type="Gramene" id="AUR62013021-RA">
    <property type="protein sequence ID" value="AUR62013021-RA:cds"/>
    <property type="gene ID" value="AUR62013021"/>
</dbReference>
<evidence type="ECO:0000256" key="2">
    <source>
        <dbReference type="ARBA" id="ARBA00023242"/>
    </source>
</evidence>
<comment type="subcellular location">
    <subcellularLocation>
        <location evidence="1">Nucleus</location>
    </subcellularLocation>
</comment>
<name>A0A803LGC4_CHEQI</name>
<dbReference type="GO" id="GO:0003700">
    <property type="term" value="F:DNA-binding transcription factor activity"/>
    <property type="evidence" value="ECO:0007669"/>
    <property type="project" value="TreeGrafter"/>
</dbReference>
<feature type="compositionally biased region" description="Polar residues" evidence="3">
    <location>
        <begin position="1"/>
        <end position="12"/>
    </location>
</feature>
<proteinExistence type="predicted"/>
<dbReference type="EnsemblPlants" id="AUR62013021-RA">
    <property type="protein sequence ID" value="AUR62013021-RA:cds"/>
    <property type="gene ID" value="AUR62013021"/>
</dbReference>
<evidence type="ECO:0000313" key="5">
    <source>
        <dbReference type="EnsemblPlants" id="AUR62013021-RA:cds"/>
    </source>
</evidence>
<dbReference type="GO" id="GO:0005634">
    <property type="term" value="C:nucleus"/>
    <property type="evidence" value="ECO:0007669"/>
    <property type="project" value="UniProtKB-SubCell"/>
</dbReference>
<dbReference type="GO" id="GO:0043565">
    <property type="term" value="F:sequence-specific DNA binding"/>
    <property type="evidence" value="ECO:0007669"/>
    <property type="project" value="TreeGrafter"/>
</dbReference>
<evidence type="ECO:0000313" key="6">
    <source>
        <dbReference type="Proteomes" id="UP000596660"/>
    </source>
</evidence>
<dbReference type="Pfam" id="PF22754">
    <property type="entry name" value="bHLH-TF_ACT-like_plant"/>
    <property type="match status" value="1"/>
</dbReference>
<keyword evidence="2" id="KW-0539">Nucleus</keyword>
<evidence type="ECO:0000256" key="1">
    <source>
        <dbReference type="ARBA" id="ARBA00004123"/>
    </source>
</evidence>
<evidence type="ECO:0000259" key="4">
    <source>
        <dbReference type="Pfam" id="PF22754"/>
    </source>
</evidence>
<organism evidence="5 6">
    <name type="scientific">Chenopodium quinoa</name>
    <name type="common">Quinoa</name>
    <dbReference type="NCBI Taxonomy" id="63459"/>
    <lineage>
        <taxon>Eukaryota</taxon>
        <taxon>Viridiplantae</taxon>
        <taxon>Streptophyta</taxon>
        <taxon>Embryophyta</taxon>
        <taxon>Tracheophyta</taxon>
        <taxon>Spermatophyta</taxon>
        <taxon>Magnoliopsida</taxon>
        <taxon>eudicotyledons</taxon>
        <taxon>Gunneridae</taxon>
        <taxon>Pentapetalae</taxon>
        <taxon>Caryophyllales</taxon>
        <taxon>Chenopodiaceae</taxon>
        <taxon>Chenopodioideae</taxon>
        <taxon>Atripliceae</taxon>
        <taxon>Chenopodium</taxon>
    </lineage>
</organism>
<sequence length="187" mass="21207">MNFSPEVQNAQGTRFGPDFDHEKPRNGFHMGGASESVNRSSHDFETASDKAQQMEVQVEVAQLEGNDFFVKVFGEQKRGGFVRLMEALHCLGLEIINVNMTSCISLVSYVFIVKKRDSESVQAEYLRDSLLEATRNQAGFWSEMAKASSENGSGIDHRHQNQMYGLQHHIHNHHIGPFHNHFHHLSN</sequence>
<feature type="domain" description="Plant bHLH transcription factor ACT-like" evidence="4">
    <location>
        <begin position="57"/>
        <end position="133"/>
    </location>
</feature>
<dbReference type="PANTHER" id="PTHR31945">
    <property type="entry name" value="TRANSCRIPTION FACTOR SCREAM2-RELATED"/>
    <property type="match status" value="1"/>
</dbReference>
<keyword evidence="6" id="KW-1185">Reference proteome</keyword>